<feature type="transmembrane region" description="Helical" evidence="2">
    <location>
        <begin position="515"/>
        <end position="536"/>
    </location>
</feature>
<feature type="transmembrane region" description="Helical" evidence="2">
    <location>
        <begin position="399"/>
        <end position="422"/>
    </location>
</feature>
<feature type="region of interest" description="Disordered" evidence="1">
    <location>
        <begin position="1109"/>
        <end position="1129"/>
    </location>
</feature>
<evidence type="ECO:0000256" key="1">
    <source>
        <dbReference type="SAM" id="MobiDB-lite"/>
    </source>
</evidence>
<keyword evidence="2" id="KW-1133">Transmembrane helix</keyword>
<proteinExistence type="predicted"/>
<dbReference type="Proteomes" id="UP000559256">
    <property type="component" value="Unassembled WGS sequence"/>
</dbReference>
<feature type="transmembrane region" description="Helical" evidence="2">
    <location>
        <begin position="324"/>
        <end position="349"/>
    </location>
</feature>
<reference evidence="3 4" key="1">
    <citation type="journal article" date="2020" name="ISME J.">
        <title>Uncovering the hidden diversity of litter-decomposition mechanisms in mushroom-forming fungi.</title>
        <authorList>
            <person name="Floudas D."/>
            <person name="Bentzer J."/>
            <person name="Ahren D."/>
            <person name="Johansson T."/>
            <person name="Persson P."/>
            <person name="Tunlid A."/>
        </authorList>
    </citation>
    <scope>NUCLEOTIDE SEQUENCE [LARGE SCALE GENOMIC DNA]</scope>
    <source>
        <strain evidence="3 4">CBS 291.85</strain>
    </source>
</reference>
<evidence type="ECO:0000313" key="3">
    <source>
        <dbReference type="EMBL" id="KAF5374814.1"/>
    </source>
</evidence>
<keyword evidence="4" id="KW-1185">Reference proteome</keyword>
<dbReference type="OrthoDB" id="10261361at2759"/>
<feature type="transmembrane region" description="Helical" evidence="2">
    <location>
        <begin position="548"/>
        <end position="567"/>
    </location>
</feature>
<feature type="transmembrane region" description="Helical" evidence="2">
    <location>
        <begin position="282"/>
        <end position="300"/>
    </location>
</feature>
<name>A0A8H5LZ79_9AGAR</name>
<feature type="compositionally biased region" description="Low complexity" evidence="1">
    <location>
        <begin position="1"/>
        <end position="10"/>
    </location>
</feature>
<feature type="region of interest" description="Disordered" evidence="1">
    <location>
        <begin position="1"/>
        <end position="43"/>
    </location>
</feature>
<dbReference type="AlphaFoldDB" id="A0A8H5LZ79"/>
<dbReference type="EMBL" id="JAACJM010000001">
    <property type="protein sequence ID" value="KAF5374814.1"/>
    <property type="molecule type" value="Genomic_DNA"/>
</dbReference>
<feature type="transmembrane region" description="Helical" evidence="2">
    <location>
        <begin position="205"/>
        <end position="226"/>
    </location>
</feature>
<feature type="transmembrane region" description="Helical" evidence="2">
    <location>
        <begin position="232"/>
        <end position="251"/>
    </location>
</feature>
<keyword evidence="2" id="KW-0812">Transmembrane</keyword>
<keyword evidence="2" id="KW-0472">Membrane</keyword>
<sequence length="1199" mass="136028">MPADSAFRSPQQPPPSPARFISHPRSRPSALPSLSNSTDSTLIDPSITTFTNTNDLNTLDITELSTKPRSISPDNFSDDDIDTRESYPFSDNIETHKLLDRRPNDTYKSTIPSLTNTLVDQLHNYGPHTPVPATVLFARNAHPLHLPNLDSYLSTIPNPKFRSYRCLGKEPRMFPPMDRLAALGRSLEDLETNSKVPPFWRSRKTLLGSAVGMVLGITGSSALATFYSLQGVVNTVQVFALLLNSFVPFMGKDLGDQWRKLFLGTIPNVLALNFASTIIQSLIFLVVFMVIASGLLYRFYKSARHSDRYNCVEGLQQKDLGKQWGLIAVTFLLTLIYLPMSTMAIHVIVWSQDLWAVPNPYLNATSFPPQVPPLGPADEFRNPLDFCWTTTMNKNEINYAPVLVILSVVVFGLLTVWFPLALRRVIKKSVPKIDRFTELGRPRNEVDMDAEYHRLLDRDQNPFAFLYSGYRREWGTFQSMYLGIKLSALVIVAVIDPNNCLFRSAPRTTVPIVRQVLLLSCTVAFFIMQCFFVPFLDPVSNANEWTSRLNYVATSAVALLVTLGVPGKDIFNTYVFIYIVTYGLSFYFTVINTGLVRRWVKRLSRRIDFSIDVFSPKLAVTYPSPHTKRRIWQESISTLFLTNKECKIPDNQPMVFAQARDSEFPPYLLNFAGTPGERHVENLKVERLLNVITHPNASIQILREIGTLQYQKAAALLSGPDCAQWKRLETEIQLHYVGPDSYWKDPAGNHPPNCHGFFGNAWLVPFPPSLVIRFDDRRLAVLQDLNSLTLYVAQNSSPKVQRKRQIRMAIRALDGQTVRWPYQDIKNIGSHTLCCWRRGRYSAHTAQEYVKGVISIKHRGHLMWQDLQLGSGFLVELSYAKGVVVDGGIIGLNDDFDLTAPLARFFDMNRDLISARLGKVEASLADYRRHHAEECHRKAEVLSYRFLSHVYDQPRDPASFAASSIKHEKDLRVRTLMAGSEAVFETAYERYSVVSETETKSWWYIFWDDLWRRNHDTISGLQVHEPDFNPYYPTSIAYTPLPRAALEAFLIQRGLLSTVPRWGDFFHTGLLNKLYLRLNDTVFRGSSRGILFHLGDDKSEFDMNGIDQEIQGQPSTLGTGGGTDHDDSSIRARPEYRWEGLLNDPMQSRTQHNPNKPNFLAKVGAWFGVTPLWRAGDPSPGVAVDVRLQNGQYVLLDNH</sequence>
<feature type="compositionally biased region" description="Low complexity" evidence="1">
    <location>
        <begin position="27"/>
        <end position="37"/>
    </location>
</feature>
<gene>
    <name evidence="3" type="ORF">D9758_000330</name>
</gene>
<comment type="caution">
    <text evidence="3">The sequence shown here is derived from an EMBL/GenBank/DDBJ whole genome shotgun (WGS) entry which is preliminary data.</text>
</comment>
<evidence type="ECO:0000313" key="4">
    <source>
        <dbReference type="Proteomes" id="UP000559256"/>
    </source>
</evidence>
<protein>
    <submittedName>
        <fullName evidence="3">Uncharacterized protein</fullName>
    </submittedName>
</protein>
<feature type="transmembrane region" description="Helical" evidence="2">
    <location>
        <begin position="573"/>
        <end position="596"/>
    </location>
</feature>
<organism evidence="3 4">
    <name type="scientific">Tetrapyrgos nigripes</name>
    <dbReference type="NCBI Taxonomy" id="182062"/>
    <lineage>
        <taxon>Eukaryota</taxon>
        <taxon>Fungi</taxon>
        <taxon>Dikarya</taxon>
        <taxon>Basidiomycota</taxon>
        <taxon>Agaricomycotina</taxon>
        <taxon>Agaricomycetes</taxon>
        <taxon>Agaricomycetidae</taxon>
        <taxon>Agaricales</taxon>
        <taxon>Marasmiineae</taxon>
        <taxon>Marasmiaceae</taxon>
        <taxon>Tetrapyrgos</taxon>
    </lineage>
</organism>
<accession>A0A8H5LZ79</accession>
<evidence type="ECO:0000256" key="2">
    <source>
        <dbReference type="SAM" id="Phobius"/>
    </source>
</evidence>